<dbReference type="RefSeq" id="WP_054493455.1">
    <property type="nucleotide sequence ID" value="NZ_BBZA01000179.1"/>
</dbReference>
<sequence>MNTYARILESLLYADIDNLRTVAALIDQVAGHYRFVANGIAATTIAPPSPNLINGLNFAVREIEETTGRHILAQGVGSSLAVITPENAEGQGVDMFLATVSLVKPMNVAIFAFDEEIDLPIAMVAAGSLPTRVTFRLVAAPKTLSWGGDLLNAIATLSQTPPDVILVSAASLQEIPPSLEELGQSIALLQDMLEPRDRALVIVIGTKAVQDTLYPLLHKNSTLEAVLLEDQPDEYAVAEETLELLETYYQETRIARLPGFGAIQSWSNFTIRSALAMRTLSIRQLSRQTPGSILYAHIGSEATQVIAADELSYRSFVDVDWGTGYSMAKLLQQDETLEQVLRWTPGMTPERDLLALLWQRSLRPHIRPTIEDLLWLEHAAARVLLNKTIRALPATYRHETGFPNPTFLIGSGPAIQMAPRPAQAAMILVDAVQPVGVVRLMRERLGLLPLVGYLAEEEQTLIADLLRFDMFESLGTLIVPFGEMSPGKPVLEFTMPMPGGGSYTVEVEAGQLYREYVPPGTHFSLELKPARGIDIGEGSGRKRTITIHGGAVGLIVDARGRPLPQTETLVTQRKLVQDWMLYVGS</sequence>
<gene>
    <name evidence="1" type="ORF">ARMA_2071</name>
    <name evidence="2" type="ORF">SE16_10765</name>
</gene>
<protein>
    <submittedName>
        <fullName evidence="1">Uncharacterized protein</fullName>
    </submittedName>
</protein>
<accession>A0A0M9UD55</accession>
<evidence type="ECO:0000313" key="2">
    <source>
        <dbReference type="EMBL" id="KPL87987.1"/>
    </source>
</evidence>
<dbReference type="Proteomes" id="UP000050502">
    <property type="component" value="Unassembled WGS sequence"/>
</dbReference>
<comment type="caution">
    <text evidence="1">The sequence shown here is derived from an EMBL/GenBank/DDBJ whole genome shotgun (WGS) entry which is preliminary data.</text>
</comment>
<evidence type="ECO:0000313" key="1">
    <source>
        <dbReference type="EMBL" id="GAP63648.1"/>
    </source>
</evidence>
<dbReference type="EMBL" id="LGKN01000005">
    <property type="protein sequence ID" value="KPL87987.1"/>
    <property type="molecule type" value="Genomic_DNA"/>
</dbReference>
<proteinExistence type="predicted"/>
<dbReference type="AlphaFoldDB" id="A0A0M9UD55"/>
<evidence type="ECO:0000313" key="3">
    <source>
        <dbReference type="Proteomes" id="UP000037784"/>
    </source>
</evidence>
<organism evidence="1 3">
    <name type="scientific">Ardenticatena maritima</name>
    <dbReference type="NCBI Taxonomy" id="872965"/>
    <lineage>
        <taxon>Bacteria</taxon>
        <taxon>Bacillati</taxon>
        <taxon>Chloroflexota</taxon>
        <taxon>Ardenticatenia</taxon>
        <taxon>Ardenticatenales</taxon>
        <taxon>Ardenticatenaceae</taxon>
        <taxon>Ardenticatena</taxon>
    </lineage>
</organism>
<dbReference type="EMBL" id="BBZA01000179">
    <property type="protein sequence ID" value="GAP63648.1"/>
    <property type="molecule type" value="Genomic_DNA"/>
</dbReference>
<dbReference type="InParanoid" id="A0A0M9UD55"/>
<dbReference type="Pfam" id="PF13941">
    <property type="entry name" value="MutL"/>
    <property type="match status" value="1"/>
</dbReference>
<name>A0A0M9UD55_9CHLR</name>
<dbReference type="STRING" id="872965.SE16_10765"/>
<keyword evidence="3" id="KW-1185">Reference proteome</keyword>
<dbReference type="Proteomes" id="UP000037784">
    <property type="component" value="Unassembled WGS sequence"/>
</dbReference>
<dbReference type="OrthoDB" id="9769453at2"/>
<reference evidence="3" key="3">
    <citation type="submission" date="2015-08" db="EMBL/GenBank/DDBJ databases">
        <title>Draft Genome Sequence of a Heterotrophic Facultative Anaerobic Bacterium Ardenticatena maritima Strain 110S.</title>
        <authorList>
            <person name="Kawaichi S."/>
            <person name="Yoshida T."/>
            <person name="Sako Y."/>
            <person name="Nakamura R."/>
        </authorList>
    </citation>
    <scope>NUCLEOTIDE SEQUENCE [LARGE SCALE GENOMIC DNA]</scope>
    <source>
        <strain evidence="3">110S</strain>
    </source>
</reference>
<reference evidence="1 3" key="1">
    <citation type="journal article" date="2015" name="Genome Announc.">
        <title>Draft Genome Sequence of a Heterotrophic Facultative Anaerobic Thermophilic Bacterium, Ardenticatena maritima Strain 110ST.</title>
        <authorList>
            <person name="Kawaichi S."/>
            <person name="Yoshida T."/>
            <person name="Sako Y."/>
            <person name="Nakamura R."/>
        </authorList>
    </citation>
    <scope>NUCLEOTIDE SEQUENCE [LARGE SCALE GENOMIC DNA]</scope>
    <source>
        <strain evidence="1 3">110S</strain>
    </source>
</reference>
<dbReference type="InterPro" id="IPR006230">
    <property type="entry name" value="MutL"/>
</dbReference>
<evidence type="ECO:0000313" key="4">
    <source>
        <dbReference type="Proteomes" id="UP000050502"/>
    </source>
</evidence>
<reference evidence="2 4" key="2">
    <citation type="submission" date="2015-07" db="EMBL/GenBank/DDBJ databases">
        <title>Whole genome sequence of Ardenticatena maritima DSM 23922.</title>
        <authorList>
            <person name="Hemp J."/>
            <person name="Ward L.M."/>
            <person name="Pace L.A."/>
            <person name="Fischer W.W."/>
        </authorList>
    </citation>
    <scope>NUCLEOTIDE SEQUENCE [LARGE SCALE GENOMIC DNA]</scope>
    <source>
        <strain evidence="2 4">110S</strain>
    </source>
</reference>